<dbReference type="AlphaFoldDB" id="U5QDZ9"/>
<dbReference type="KEGG" id="glj:GKIL_0900"/>
<accession>U5QDZ9</accession>
<dbReference type="HOGENOM" id="CLU_1765433_0_0_3"/>
<keyword evidence="2" id="KW-1185">Reference proteome</keyword>
<protein>
    <submittedName>
        <fullName evidence="1">Uncharacterized protein</fullName>
    </submittedName>
</protein>
<organism evidence="1 2">
    <name type="scientific">Gloeobacter kilaueensis (strain ATCC BAA-2537 / CCAP 1431/1 / ULC 316 / JS1)</name>
    <dbReference type="NCBI Taxonomy" id="1183438"/>
    <lineage>
        <taxon>Bacteria</taxon>
        <taxon>Bacillati</taxon>
        <taxon>Cyanobacteriota</taxon>
        <taxon>Cyanophyceae</taxon>
        <taxon>Gloeobacterales</taxon>
        <taxon>Gloeobacteraceae</taxon>
        <taxon>Gloeobacter</taxon>
    </lineage>
</organism>
<dbReference type="EMBL" id="CP003587">
    <property type="protein sequence ID" value="AGY57146.1"/>
    <property type="molecule type" value="Genomic_DNA"/>
</dbReference>
<dbReference type="STRING" id="1183438.GKIL_0900"/>
<evidence type="ECO:0000313" key="2">
    <source>
        <dbReference type="Proteomes" id="UP000017396"/>
    </source>
</evidence>
<dbReference type="RefSeq" id="WP_023172204.1">
    <property type="nucleotide sequence ID" value="NC_022600.1"/>
</dbReference>
<evidence type="ECO:0000313" key="1">
    <source>
        <dbReference type="EMBL" id="AGY57146.1"/>
    </source>
</evidence>
<sequence length="147" mass="15527">MRLDILNAVEQILTGIKSALGFNTDIGANVQYAGGGLAAEYSADTLIYLDGKDTIEANPNSWNHNLALTIGIIGYGKGRATKEYSANAIQDVYTAFSQAINLNTVAVSIEPSESEVDILSSGSGSGQAVLVAVVSFQVQYTSDPWIH</sequence>
<dbReference type="Proteomes" id="UP000017396">
    <property type="component" value="Chromosome"/>
</dbReference>
<proteinExistence type="predicted"/>
<gene>
    <name evidence="1" type="ORF">GKIL_0900</name>
</gene>
<reference evidence="1 2" key="1">
    <citation type="journal article" date="2013" name="PLoS ONE">
        <title>Cultivation and Complete Genome Sequencing of Gloeobacter kilaueensis sp. nov., from a Lava Cave in Kilauea Caldera, Hawai'i.</title>
        <authorList>
            <person name="Saw J.H."/>
            <person name="Schatz M."/>
            <person name="Brown M.V."/>
            <person name="Kunkel D.D."/>
            <person name="Foster J.S."/>
            <person name="Shick H."/>
            <person name="Christensen S."/>
            <person name="Hou S."/>
            <person name="Wan X."/>
            <person name="Donachie S.P."/>
        </authorList>
    </citation>
    <scope>NUCLEOTIDE SEQUENCE [LARGE SCALE GENOMIC DNA]</scope>
    <source>
        <strain evidence="2">JS</strain>
    </source>
</reference>
<name>U5QDZ9_GLOK1</name>